<organism evidence="2 3">
    <name type="scientific">Labeo rohita</name>
    <name type="common">Indian major carp</name>
    <name type="synonym">Cyprinus rohita</name>
    <dbReference type="NCBI Taxonomy" id="84645"/>
    <lineage>
        <taxon>Eukaryota</taxon>
        <taxon>Metazoa</taxon>
        <taxon>Chordata</taxon>
        <taxon>Craniata</taxon>
        <taxon>Vertebrata</taxon>
        <taxon>Euteleostomi</taxon>
        <taxon>Actinopterygii</taxon>
        <taxon>Neopterygii</taxon>
        <taxon>Teleostei</taxon>
        <taxon>Ostariophysi</taxon>
        <taxon>Cypriniformes</taxon>
        <taxon>Cyprinidae</taxon>
        <taxon>Labeoninae</taxon>
        <taxon>Labeonini</taxon>
        <taxon>Labeo</taxon>
    </lineage>
</organism>
<dbReference type="EMBL" id="QBIY01012722">
    <property type="protein sequence ID" value="RXN18184.1"/>
    <property type="molecule type" value="Genomic_DNA"/>
</dbReference>
<reference evidence="2 3" key="1">
    <citation type="submission" date="2018-03" db="EMBL/GenBank/DDBJ databases">
        <title>Draft genome sequence of Rohu Carp (Labeo rohita).</title>
        <authorList>
            <person name="Das P."/>
            <person name="Kushwaha B."/>
            <person name="Joshi C.G."/>
            <person name="Kumar D."/>
            <person name="Nagpure N.S."/>
            <person name="Sahoo L."/>
            <person name="Das S.P."/>
            <person name="Bit A."/>
            <person name="Patnaik S."/>
            <person name="Meher P.K."/>
            <person name="Jayasankar P."/>
            <person name="Koringa P.G."/>
            <person name="Patel N.V."/>
            <person name="Hinsu A.T."/>
            <person name="Kumar R."/>
            <person name="Pandey M."/>
            <person name="Agarwal S."/>
            <person name="Srivastava S."/>
            <person name="Singh M."/>
            <person name="Iquebal M.A."/>
            <person name="Jaiswal S."/>
            <person name="Angadi U.B."/>
            <person name="Kumar N."/>
            <person name="Raza M."/>
            <person name="Shah T.M."/>
            <person name="Rai A."/>
            <person name="Jena J.K."/>
        </authorList>
    </citation>
    <scope>NUCLEOTIDE SEQUENCE [LARGE SCALE GENOMIC DNA]</scope>
    <source>
        <strain evidence="2">DASCIFA01</strain>
        <tissue evidence="2">Testis</tissue>
    </source>
</reference>
<feature type="region of interest" description="Disordered" evidence="1">
    <location>
        <begin position="17"/>
        <end position="74"/>
    </location>
</feature>
<evidence type="ECO:0000256" key="1">
    <source>
        <dbReference type="SAM" id="MobiDB-lite"/>
    </source>
</evidence>
<comment type="caution">
    <text evidence="2">The sequence shown here is derived from an EMBL/GenBank/DDBJ whole genome shotgun (WGS) entry which is preliminary data.</text>
</comment>
<sequence>MWLTAGVVASLGGIGRAEERRCESEGRRAREQRGARGPSVTDNYDNTSVPQLEGRTPPGPKQKCIRLPQAKESI</sequence>
<evidence type="ECO:0000313" key="2">
    <source>
        <dbReference type="EMBL" id="RXN18184.1"/>
    </source>
</evidence>
<dbReference type="Proteomes" id="UP000290572">
    <property type="component" value="Unassembled WGS sequence"/>
</dbReference>
<proteinExistence type="predicted"/>
<feature type="compositionally biased region" description="Polar residues" evidence="1">
    <location>
        <begin position="40"/>
        <end position="50"/>
    </location>
</feature>
<protein>
    <submittedName>
        <fullName evidence="2">Uncharacterized protein</fullName>
    </submittedName>
</protein>
<dbReference type="AlphaFoldDB" id="A0A498MFP0"/>
<gene>
    <name evidence="2" type="ORF">ROHU_026328</name>
</gene>
<evidence type="ECO:0000313" key="3">
    <source>
        <dbReference type="Proteomes" id="UP000290572"/>
    </source>
</evidence>
<name>A0A498MFP0_LABRO</name>
<accession>A0A498MFP0</accession>
<feature type="compositionally biased region" description="Basic and acidic residues" evidence="1">
    <location>
        <begin position="17"/>
        <end position="34"/>
    </location>
</feature>
<keyword evidence="3" id="KW-1185">Reference proteome</keyword>